<sequence length="424" mass="45931">MAIDAKRLKSIVGGSAGNLVEWYDWYAYSSLSLYFAATFFPKGNLTAQLMGTGAIFAVGFVMRPIGAYWMGRYADTHGRKAGLALSVGLMCLGSLMIALVPGYAVIGVAAPIILVLARMIQGLSVGGEYGASATYLSEMATRDRRGFWSSFQYVTLIGGQLTALAVTLLLQAWLSKTELSSWGWRLAFAFGAVLALIVYVLRRRLAETASFENQSADRPKSSLAALWKAHPREFLLVMIISAGGSCTFYAYTTYLQKFLVNTSGFEIQTATQVMTAALIVYMIAQPVFGMLADRFGRRPMLLLFGIGGMIVTVPVFSALAVAHDPLVAFAIILVPLMLLSAYTSISALVKAELFPAHIRALGVAFPYAIGNAAFGGTAEYVALWFKNANIEAAFYWYVTAILACATIAFLMLPETKRTSLILED</sequence>
<dbReference type="GO" id="GO:0005886">
    <property type="term" value="C:plasma membrane"/>
    <property type="evidence" value="ECO:0007669"/>
    <property type="project" value="UniProtKB-SubCell"/>
</dbReference>
<feature type="transmembrane region" description="Helical" evidence="8">
    <location>
        <begin position="300"/>
        <end position="320"/>
    </location>
</feature>
<feature type="transmembrane region" description="Helical" evidence="8">
    <location>
        <begin position="234"/>
        <end position="251"/>
    </location>
</feature>
<feature type="transmembrane region" description="Helical" evidence="8">
    <location>
        <begin position="83"/>
        <end position="116"/>
    </location>
</feature>
<evidence type="ECO:0000259" key="9">
    <source>
        <dbReference type="PROSITE" id="PS50850"/>
    </source>
</evidence>
<evidence type="ECO:0000256" key="8">
    <source>
        <dbReference type="SAM" id="Phobius"/>
    </source>
</evidence>
<dbReference type="SUPFAM" id="SSF103473">
    <property type="entry name" value="MFS general substrate transporter"/>
    <property type="match status" value="1"/>
</dbReference>
<accession>A0A161K0X7</accession>
<keyword evidence="3" id="KW-1003">Cell membrane</keyword>
<feature type="transmembrane region" description="Helical" evidence="8">
    <location>
        <begin position="326"/>
        <end position="349"/>
    </location>
</feature>
<organism evidence="10">
    <name type="scientific">hydrothermal vent metagenome</name>
    <dbReference type="NCBI Taxonomy" id="652676"/>
    <lineage>
        <taxon>unclassified sequences</taxon>
        <taxon>metagenomes</taxon>
        <taxon>ecological metagenomes</taxon>
    </lineage>
</organism>
<evidence type="ECO:0000256" key="2">
    <source>
        <dbReference type="ARBA" id="ARBA00022448"/>
    </source>
</evidence>
<dbReference type="Pfam" id="PF00083">
    <property type="entry name" value="Sugar_tr"/>
    <property type="match status" value="2"/>
</dbReference>
<dbReference type="InterPro" id="IPR051084">
    <property type="entry name" value="H+-coupled_symporters"/>
</dbReference>
<dbReference type="InterPro" id="IPR036259">
    <property type="entry name" value="MFS_trans_sf"/>
</dbReference>
<reference evidence="10" key="1">
    <citation type="submission" date="2015-10" db="EMBL/GenBank/DDBJ databases">
        <authorList>
            <person name="Gilbert D.G."/>
        </authorList>
    </citation>
    <scope>NUCLEOTIDE SEQUENCE</scope>
</reference>
<dbReference type="Gene3D" id="1.20.1250.20">
    <property type="entry name" value="MFS general substrate transporter like domains"/>
    <property type="match status" value="1"/>
</dbReference>
<dbReference type="InterPro" id="IPR005829">
    <property type="entry name" value="Sugar_transporter_CS"/>
</dbReference>
<feature type="transmembrane region" description="Helical" evidence="8">
    <location>
        <begin position="271"/>
        <end position="288"/>
    </location>
</feature>
<keyword evidence="2" id="KW-0813">Transport</keyword>
<keyword evidence="6 8" id="KW-1133">Transmembrane helix</keyword>
<dbReference type="EMBL" id="CZQE01000357">
    <property type="protein sequence ID" value="CUS46316.1"/>
    <property type="molecule type" value="Genomic_DNA"/>
</dbReference>
<evidence type="ECO:0000256" key="5">
    <source>
        <dbReference type="ARBA" id="ARBA00022847"/>
    </source>
</evidence>
<feature type="transmembrane region" description="Helical" evidence="8">
    <location>
        <begin position="182"/>
        <end position="201"/>
    </location>
</feature>
<dbReference type="FunFam" id="1.20.1250.20:FF:000001">
    <property type="entry name" value="Dicarboxylate MFS transporter"/>
    <property type="match status" value="1"/>
</dbReference>
<feature type="transmembrane region" description="Helical" evidence="8">
    <location>
        <begin position="151"/>
        <end position="170"/>
    </location>
</feature>
<keyword evidence="7 8" id="KW-0472">Membrane</keyword>
<dbReference type="PANTHER" id="PTHR43528:SF1">
    <property type="entry name" value="ALPHA-KETOGLUTARATE PERMEASE"/>
    <property type="match status" value="1"/>
</dbReference>
<dbReference type="GO" id="GO:0015293">
    <property type="term" value="F:symporter activity"/>
    <property type="evidence" value="ECO:0007669"/>
    <property type="project" value="UniProtKB-KW"/>
</dbReference>
<evidence type="ECO:0000256" key="6">
    <source>
        <dbReference type="ARBA" id="ARBA00022989"/>
    </source>
</evidence>
<dbReference type="AlphaFoldDB" id="A0A161K0X7"/>
<evidence type="ECO:0000256" key="4">
    <source>
        <dbReference type="ARBA" id="ARBA00022692"/>
    </source>
</evidence>
<feature type="transmembrane region" description="Helical" evidence="8">
    <location>
        <begin position="53"/>
        <end position="71"/>
    </location>
</feature>
<dbReference type="InterPro" id="IPR005828">
    <property type="entry name" value="MFS_sugar_transport-like"/>
</dbReference>
<evidence type="ECO:0000313" key="10">
    <source>
        <dbReference type="EMBL" id="CUS46316.1"/>
    </source>
</evidence>
<dbReference type="CDD" id="cd17367">
    <property type="entry name" value="MFS_KgtP"/>
    <property type="match status" value="1"/>
</dbReference>
<evidence type="ECO:0000256" key="1">
    <source>
        <dbReference type="ARBA" id="ARBA00004651"/>
    </source>
</evidence>
<dbReference type="PROSITE" id="PS50850">
    <property type="entry name" value="MFS"/>
    <property type="match status" value="1"/>
</dbReference>
<feature type="transmembrane region" description="Helical" evidence="8">
    <location>
        <begin position="361"/>
        <end position="382"/>
    </location>
</feature>
<keyword evidence="5" id="KW-0769">Symport</keyword>
<dbReference type="PROSITE" id="PS00217">
    <property type="entry name" value="SUGAR_TRANSPORT_2"/>
    <property type="match status" value="1"/>
</dbReference>
<comment type="subcellular location">
    <subcellularLocation>
        <location evidence="1">Cell membrane</location>
        <topology evidence="1">Multi-pass membrane protein</topology>
    </subcellularLocation>
</comment>
<keyword evidence="4 8" id="KW-0812">Transmembrane</keyword>
<evidence type="ECO:0000256" key="3">
    <source>
        <dbReference type="ARBA" id="ARBA00022475"/>
    </source>
</evidence>
<dbReference type="InterPro" id="IPR020846">
    <property type="entry name" value="MFS_dom"/>
</dbReference>
<protein>
    <submittedName>
        <fullName evidence="10">Alpha-ketoglutarate permease</fullName>
    </submittedName>
</protein>
<dbReference type="PANTHER" id="PTHR43528">
    <property type="entry name" value="ALPHA-KETOGLUTARATE PERMEASE"/>
    <property type="match status" value="1"/>
</dbReference>
<feature type="transmembrane region" description="Helical" evidence="8">
    <location>
        <begin position="394"/>
        <end position="412"/>
    </location>
</feature>
<feature type="domain" description="Major facilitator superfamily (MFS) profile" evidence="9">
    <location>
        <begin position="10"/>
        <end position="416"/>
    </location>
</feature>
<evidence type="ECO:0000256" key="7">
    <source>
        <dbReference type="ARBA" id="ARBA00023136"/>
    </source>
</evidence>
<proteinExistence type="predicted"/>
<name>A0A161K0X7_9ZZZZ</name>
<gene>
    <name evidence="10" type="ORF">MGWOODY_Smn371</name>
</gene>